<dbReference type="InterPro" id="IPR051201">
    <property type="entry name" value="Chloro_Bact_Ser_Proteases"/>
</dbReference>
<evidence type="ECO:0000313" key="7">
    <source>
        <dbReference type="EMBL" id="CAB3976423.1"/>
    </source>
</evidence>
<dbReference type="KEGG" id="acil:ESZ_00229"/>
<dbReference type="InterPro" id="IPR009003">
    <property type="entry name" value="Peptidase_S1_PA"/>
</dbReference>
<dbReference type="GO" id="GO:0006508">
    <property type="term" value="P:proteolysis"/>
    <property type="evidence" value="ECO:0007669"/>
    <property type="project" value="UniProtKB-KW"/>
</dbReference>
<dbReference type="Proteomes" id="UP000509549">
    <property type="component" value="Chromosome"/>
</dbReference>
<keyword evidence="5" id="KW-0732">Signal</keyword>
<dbReference type="SUPFAM" id="SSF50156">
    <property type="entry name" value="PDZ domain-like"/>
    <property type="match status" value="1"/>
</dbReference>
<protein>
    <submittedName>
        <fullName evidence="7">Serine protease HhoB</fullName>
    </submittedName>
</protein>
<dbReference type="PANTHER" id="PTHR43343:SF3">
    <property type="entry name" value="PROTEASE DO-LIKE 8, CHLOROPLASTIC"/>
    <property type="match status" value="1"/>
</dbReference>
<dbReference type="InterPro" id="IPR036034">
    <property type="entry name" value="PDZ_sf"/>
</dbReference>
<dbReference type="SMART" id="SM00228">
    <property type="entry name" value="PDZ"/>
    <property type="match status" value="1"/>
</dbReference>
<evidence type="ECO:0000313" key="8">
    <source>
        <dbReference type="Proteomes" id="UP000509549"/>
    </source>
</evidence>
<dbReference type="Gene3D" id="2.30.42.10">
    <property type="match status" value="1"/>
</dbReference>
<keyword evidence="2 7" id="KW-0645">Protease</keyword>
<evidence type="ECO:0000256" key="3">
    <source>
        <dbReference type="ARBA" id="ARBA00022801"/>
    </source>
</evidence>
<keyword evidence="3" id="KW-0378">Hydrolase</keyword>
<feature type="domain" description="PDZ" evidence="6">
    <location>
        <begin position="280"/>
        <end position="342"/>
    </location>
</feature>
<evidence type="ECO:0000256" key="1">
    <source>
        <dbReference type="ARBA" id="ARBA00010541"/>
    </source>
</evidence>
<proteinExistence type="inferred from homology"/>
<dbReference type="GO" id="GO:0004252">
    <property type="term" value="F:serine-type endopeptidase activity"/>
    <property type="evidence" value="ECO:0007669"/>
    <property type="project" value="InterPro"/>
</dbReference>
<organism evidence="7 8">
    <name type="scientific">Candidatus Azoamicus ciliaticola</name>
    <dbReference type="NCBI Taxonomy" id="2652803"/>
    <lineage>
        <taxon>Bacteria</taxon>
        <taxon>Pseudomonadati</taxon>
        <taxon>Pseudomonadota</taxon>
        <taxon>Gammaproteobacteria</taxon>
        <taxon>Candidatus Azoamicaceae</taxon>
        <taxon>Candidatus Azoamicus</taxon>
    </lineage>
</organism>
<name>A0A6J5JYK0_9GAMM</name>
<feature type="chain" id="PRO_5026729651" evidence="5">
    <location>
        <begin position="20"/>
        <end position="375"/>
    </location>
</feature>
<gene>
    <name evidence="7" type="primary">hhoB</name>
    <name evidence="7" type="ORF">ESZ_00229</name>
</gene>
<keyword evidence="4" id="KW-0720">Serine protease</keyword>
<feature type="signal peptide" evidence="5">
    <location>
        <begin position="1"/>
        <end position="19"/>
    </location>
</feature>
<dbReference type="Pfam" id="PF13180">
    <property type="entry name" value="PDZ_2"/>
    <property type="match status" value="1"/>
</dbReference>
<reference evidence="7 8" key="1">
    <citation type="submission" date="2020-04" db="EMBL/GenBank/DDBJ databases">
        <authorList>
            <person name="Graf S J."/>
        </authorList>
    </citation>
    <scope>NUCLEOTIDE SEQUENCE [LARGE SCALE GENOMIC DNA]</scope>
    <source>
        <strain evidence="7">1</strain>
    </source>
</reference>
<dbReference type="SUPFAM" id="SSF50494">
    <property type="entry name" value="Trypsin-like serine proteases"/>
    <property type="match status" value="1"/>
</dbReference>
<dbReference type="InterPro" id="IPR001478">
    <property type="entry name" value="PDZ"/>
</dbReference>
<dbReference type="AlphaFoldDB" id="A0A6J5JYK0"/>
<evidence type="ECO:0000259" key="6">
    <source>
        <dbReference type="PROSITE" id="PS50106"/>
    </source>
</evidence>
<keyword evidence="8" id="KW-1185">Reference proteome</keyword>
<dbReference type="Gene3D" id="2.40.10.120">
    <property type="match status" value="1"/>
</dbReference>
<accession>A0A6J5JYK0</accession>
<dbReference type="Pfam" id="PF13365">
    <property type="entry name" value="Trypsin_2"/>
    <property type="match status" value="1"/>
</dbReference>
<dbReference type="PANTHER" id="PTHR43343">
    <property type="entry name" value="PEPTIDASE S12"/>
    <property type="match status" value="1"/>
</dbReference>
<evidence type="ECO:0000256" key="5">
    <source>
        <dbReference type="SAM" id="SignalP"/>
    </source>
</evidence>
<comment type="similarity">
    <text evidence="1">Belongs to the peptidase S1C family.</text>
</comment>
<dbReference type="PROSITE" id="PS50106">
    <property type="entry name" value="PDZ"/>
    <property type="match status" value="1"/>
</dbReference>
<evidence type="ECO:0000256" key="2">
    <source>
        <dbReference type="ARBA" id="ARBA00022670"/>
    </source>
</evidence>
<dbReference type="FunFam" id="2.40.10.10:FF:000001">
    <property type="entry name" value="Periplasmic serine protease DegS"/>
    <property type="match status" value="1"/>
</dbReference>
<dbReference type="InterPro" id="IPR001940">
    <property type="entry name" value="Peptidase_S1C"/>
</dbReference>
<dbReference type="EMBL" id="LR794158">
    <property type="protein sequence ID" value="CAB3976423.1"/>
    <property type="molecule type" value="Genomic_DNA"/>
</dbReference>
<evidence type="ECO:0000256" key="4">
    <source>
        <dbReference type="ARBA" id="ARBA00022825"/>
    </source>
</evidence>
<dbReference type="PRINTS" id="PR00834">
    <property type="entry name" value="PROTEASES2C"/>
</dbReference>
<sequence>MSRFFYVVSLFYFFNFVFANNEEFVCENISYARAVEKAVHAVVSIQTVQEIQYTPHPSFDDPVFKFFFGEIPQDNYENKSNPLNKHFQQGLGSGVIVDKLGYILTNNHVIKDSNSISVKLYNGSSSAVELVGSDTRTDLAILKIKKKELLNNLPVISLGNSDILRVGDVVLAIGNPFGFDNTVTQGIVSGLGSVSARSNEQQVSFGGWLDNLIQTDAAINPGNSGGALIDVHGNLVGINLAIISRSGGSQGIGFAIPINLAKDIMEQLIKTGHIVRGWIGAQLQDISNELKSRLGYSEDYGVYVQGVIRNSPAQKAGILPGDIIVKINNIDVKSVSEAVKLVGSLQPNKNYSIEVFRKFKFYSFSVLISQVPKDQ</sequence>